<evidence type="ECO:0000313" key="3">
    <source>
        <dbReference type="EMBL" id="KAK2086010.1"/>
    </source>
</evidence>
<feature type="signal peptide" evidence="2">
    <location>
        <begin position="1"/>
        <end position="30"/>
    </location>
</feature>
<dbReference type="Proteomes" id="UP001266305">
    <property type="component" value="Unassembled WGS sequence"/>
</dbReference>
<evidence type="ECO:0000256" key="2">
    <source>
        <dbReference type="SAM" id="SignalP"/>
    </source>
</evidence>
<evidence type="ECO:0000313" key="4">
    <source>
        <dbReference type="Proteomes" id="UP001266305"/>
    </source>
</evidence>
<evidence type="ECO:0000256" key="1">
    <source>
        <dbReference type="SAM" id="MobiDB-lite"/>
    </source>
</evidence>
<name>A0ABQ9TN92_SAGOE</name>
<reference evidence="3 4" key="1">
    <citation type="submission" date="2023-05" db="EMBL/GenBank/DDBJ databases">
        <title>B98-5 Cell Line De Novo Hybrid Assembly: An Optical Mapping Approach.</title>
        <authorList>
            <person name="Kananen K."/>
            <person name="Auerbach J.A."/>
            <person name="Kautto E."/>
            <person name="Blachly J.S."/>
        </authorList>
    </citation>
    <scope>NUCLEOTIDE SEQUENCE [LARGE SCALE GENOMIC DNA]</scope>
    <source>
        <strain evidence="3">B95-8</strain>
        <tissue evidence="3">Cell line</tissue>
    </source>
</reference>
<protein>
    <submittedName>
        <fullName evidence="3">Uncharacterized protein</fullName>
    </submittedName>
</protein>
<feature type="region of interest" description="Disordered" evidence="1">
    <location>
        <begin position="80"/>
        <end position="144"/>
    </location>
</feature>
<accession>A0ABQ9TN92</accession>
<organism evidence="3 4">
    <name type="scientific">Saguinus oedipus</name>
    <name type="common">Cotton-top tamarin</name>
    <name type="synonym">Oedipomidas oedipus</name>
    <dbReference type="NCBI Taxonomy" id="9490"/>
    <lineage>
        <taxon>Eukaryota</taxon>
        <taxon>Metazoa</taxon>
        <taxon>Chordata</taxon>
        <taxon>Craniata</taxon>
        <taxon>Vertebrata</taxon>
        <taxon>Euteleostomi</taxon>
        <taxon>Mammalia</taxon>
        <taxon>Eutheria</taxon>
        <taxon>Euarchontoglires</taxon>
        <taxon>Primates</taxon>
        <taxon>Haplorrhini</taxon>
        <taxon>Platyrrhini</taxon>
        <taxon>Cebidae</taxon>
        <taxon>Callitrichinae</taxon>
        <taxon>Saguinus</taxon>
    </lineage>
</organism>
<gene>
    <name evidence="3" type="ORF">P7K49_035435</name>
</gene>
<sequence>MLAASSRSRAAWTRALLLQLLLAGPGGCLSRQELFPFGPAHGDLELEDGDDLVSPALELSGALRFYDRSDIGSVYAEGLEGAAGRGRPRSRTDVGVAGGERDPLAAGAPGAAQGLPDPAPAIRRVGRGISNGAGSQAVTPAPRDPAELPFRLLWAASRQGGRFASLACPDPSGLGPGRAQVDFARSLHRARAGAGSQPARGPQDSCGCCGQTPLSAGRVSPAASGICEWTPDVSWQ</sequence>
<feature type="compositionally biased region" description="Low complexity" evidence="1">
    <location>
        <begin position="104"/>
        <end position="116"/>
    </location>
</feature>
<dbReference type="EMBL" id="JASSZA010000020">
    <property type="protein sequence ID" value="KAK2086010.1"/>
    <property type="molecule type" value="Genomic_DNA"/>
</dbReference>
<keyword evidence="4" id="KW-1185">Reference proteome</keyword>
<keyword evidence="2" id="KW-0732">Signal</keyword>
<proteinExistence type="predicted"/>
<comment type="caution">
    <text evidence="3">The sequence shown here is derived from an EMBL/GenBank/DDBJ whole genome shotgun (WGS) entry which is preliminary data.</text>
</comment>
<feature type="chain" id="PRO_5045200072" evidence="2">
    <location>
        <begin position="31"/>
        <end position="236"/>
    </location>
</feature>